<gene>
    <name evidence="4" type="ORF">KI387_035932</name>
</gene>
<dbReference type="InterPro" id="IPR036386">
    <property type="entry name" value="HscB_C_sf"/>
</dbReference>
<feature type="non-terminal residue" evidence="4">
    <location>
        <position position="1"/>
    </location>
</feature>
<dbReference type="GO" id="GO:0051087">
    <property type="term" value="F:protein-folding chaperone binding"/>
    <property type="evidence" value="ECO:0007669"/>
    <property type="project" value="InterPro"/>
</dbReference>
<evidence type="ECO:0000313" key="5">
    <source>
        <dbReference type="Proteomes" id="UP000824469"/>
    </source>
</evidence>
<dbReference type="Gene3D" id="1.10.287.110">
    <property type="entry name" value="DnaJ domain"/>
    <property type="match status" value="1"/>
</dbReference>
<dbReference type="NCBIfam" id="TIGR00714">
    <property type="entry name" value="hscB"/>
    <property type="match status" value="1"/>
</dbReference>
<evidence type="ECO:0000259" key="3">
    <source>
        <dbReference type="Pfam" id="PF07743"/>
    </source>
</evidence>
<sequence>EPGYDVDTKDLEKKYKDWQKKLHPDLFQRKSEQEKEYSAQQSAEVIKAYNTLLKPLSRAEYMLQLQGIHVDKERTVTDPELLMEIMEVRESVEDADSDDALKSIQIKMQSKLEECQVSFATGYEKRDFMSALSAIEKMSYYE</sequence>
<dbReference type="GO" id="GO:0001671">
    <property type="term" value="F:ATPase activator activity"/>
    <property type="evidence" value="ECO:0007669"/>
    <property type="project" value="InterPro"/>
</dbReference>
<evidence type="ECO:0000256" key="1">
    <source>
        <dbReference type="ARBA" id="ARBA00010476"/>
    </source>
</evidence>
<dbReference type="InterPro" id="IPR009073">
    <property type="entry name" value="HscB_oligo_C"/>
</dbReference>
<dbReference type="GO" id="GO:0044571">
    <property type="term" value="P:[2Fe-2S] cluster assembly"/>
    <property type="evidence" value="ECO:0007669"/>
    <property type="project" value="InterPro"/>
</dbReference>
<dbReference type="InterPro" id="IPR004640">
    <property type="entry name" value="HscB"/>
</dbReference>
<dbReference type="EMBL" id="JAHRHJ020000007">
    <property type="protein sequence ID" value="KAH9308021.1"/>
    <property type="molecule type" value="Genomic_DNA"/>
</dbReference>
<feature type="non-terminal residue" evidence="4">
    <location>
        <position position="142"/>
    </location>
</feature>
<dbReference type="InterPro" id="IPR036869">
    <property type="entry name" value="J_dom_sf"/>
</dbReference>
<comment type="similarity">
    <text evidence="1">Belongs to the HscB family.</text>
</comment>
<dbReference type="AlphaFoldDB" id="A0AA38FPU3"/>
<name>A0AA38FPU3_TAXCH</name>
<dbReference type="PANTHER" id="PTHR14021:SF15">
    <property type="entry name" value="IRON-SULFUR CLUSTER CO-CHAPERONE PROTEIN HSCB"/>
    <property type="match status" value="1"/>
</dbReference>
<feature type="domain" description="Co-chaperone HscB C-terminal oligomerisation" evidence="3">
    <location>
        <begin position="78"/>
        <end position="142"/>
    </location>
</feature>
<dbReference type="PANTHER" id="PTHR14021">
    <property type="entry name" value="IRON-SULFUR CLUSTER CO-CHAPERONE PROTEIN HSCB"/>
    <property type="match status" value="1"/>
</dbReference>
<keyword evidence="5" id="KW-1185">Reference proteome</keyword>
<organism evidence="4 5">
    <name type="scientific">Taxus chinensis</name>
    <name type="common">Chinese yew</name>
    <name type="synonym">Taxus wallichiana var. chinensis</name>
    <dbReference type="NCBI Taxonomy" id="29808"/>
    <lineage>
        <taxon>Eukaryota</taxon>
        <taxon>Viridiplantae</taxon>
        <taxon>Streptophyta</taxon>
        <taxon>Embryophyta</taxon>
        <taxon>Tracheophyta</taxon>
        <taxon>Spermatophyta</taxon>
        <taxon>Pinopsida</taxon>
        <taxon>Pinidae</taxon>
        <taxon>Conifers II</taxon>
        <taxon>Cupressales</taxon>
        <taxon>Taxaceae</taxon>
        <taxon>Taxus</taxon>
    </lineage>
</organism>
<comment type="caution">
    <text evidence="4">The sequence shown here is derived from an EMBL/GenBank/DDBJ whole genome shotgun (WGS) entry which is preliminary data.</text>
</comment>
<dbReference type="GO" id="GO:0051259">
    <property type="term" value="P:protein complex oligomerization"/>
    <property type="evidence" value="ECO:0007669"/>
    <property type="project" value="InterPro"/>
</dbReference>
<dbReference type="Pfam" id="PF07743">
    <property type="entry name" value="HSCB_C"/>
    <property type="match status" value="1"/>
</dbReference>
<dbReference type="Proteomes" id="UP000824469">
    <property type="component" value="Unassembled WGS sequence"/>
</dbReference>
<dbReference type="OMA" id="ERVLNCE"/>
<reference evidence="4 5" key="1">
    <citation type="journal article" date="2021" name="Nat. Plants">
        <title>The Taxus genome provides insights into paclitaxel biosynthesis.</title>
        <authorList>
            <person name="Xiong X."/>
            <person name="Gou J."/>
            <person name="Liao Q."/>
            <person name="Li Y."/>
            <person name="Zhou Q."/>
            <person name="Bi G."/>
            <person name="Li C."/>
            <person name="Du R."/>
            <person name="Wang X."/>
            <person name="Sun T."/>
            <person name="Guo L."/>
            <person name="Liang H."/>
            <person name="Lu P."/>
            <person name="Wu Y."/>
            <person name="Zhang Z."/>
            <person name="Ro D.K."/>
            <person name="Shang Y."/>
            <person name="Huang S."/>
            <person name="Yan J."/>
        </authorList>
    </citation>
    <scope>NUCLEOTIDE SEQUENCE [LARGE SCALE GENOMIC DNA]</scope>
    <source>
        <strain evidence="4">Ta-2019</strain>
    </source>
</reference>
<dbReference type="Gene3D" id="1.20.1280.20">
    <property type="entry name" value="HscB, C-terminal domain"/>
    <property type="match status" value="1"/>
</dbReference>
<protein>
    <recommendedName>
        <fullName evidence="3">Co-chaperone HscB C-terminal oligomerisation domain-containing protein</fullName>
    </recommendedName>
</protein>
<keyword evidence="2" id="KW-0143">Chaperone</keyword>
<accession>A0AA38FPU3</accession>
<dbReference type="SUPFAM" id="SSF47144">
    <property type="entry name" value="HSC20 (HSCB), C-terminal oligomerisation domain"/>
    <property type="match status" value="1"/>
</dbReference>
<proteinExistence type="inferred from homology"/>
<evidence type="ECO:0000256" key="2">
    <source>
        <dbReference type="ARBA" id="ARBA00023186"/>
    </source>
</evidence>
<evidence type="ECO:0000313" key="4">
    <source>
        <dbReference type="EMBL" id="KAH9308021.1"/>
    </source>
</evidence>
<dbReference type="SUPFAM" id="SSF46565">
    <property type="entry name" value="Chaperone J-domain"/>
    <property type="match status" value="1"/>
</dbReference>